<gene>
    <name evidence="3" type="ORF">JKF63_00879</name>
</gene>
<evidence type="ECO:0000313" key="4">
    <source>
        <dbReference type="Proteomes" id="UP000674318"/>
    </source>
</evidence>
<feature type="region of interest" description="Disordered" evidence="1">
    <location>
        <begin position="1"/>
        <end position="118"/>
    </location>
</feature>
<dbReference type="InterPro" id="IPR036020">
    <property type="entry name" value="WW_dom_sf"/>
</dbReference>
<dbReference type="AlphaFoldDB" id="A0A836HQR5"/>
<dbReference type="Proteomes" id="UP000674318">
    <property type="component" value="Unassembled WGS sequence"/>
</dbReference>
<feature type="region of interest" description="Disordered" evidence="1">
    <location>
        <begin position="523"/>
        <end position="545"/>
    </location>
</feature>
<dbReference type="GO" id="GO:0003676">
    <property type="term" value="F:nucleic acid binding"/>
    <property type="evidence" value="ECO:0007669"/>
    <property type="project" value="InterPro"/>
</dbReference>
<dbReference type="OrthoDB" id="264595at2759"/>
<dbReference type="Gene3D" id="2.20.70.10">
    <property type="match status" value="1"/>
</dbReference>
<dbReference type="KEGG" id="phet:94287005"/>
<dbReference type="SUPFAM" id="SSF51045">
    <property type="entry name" value="WW domain"/>
    <property type="match status" value="1"/>
</dbReference>
<name>A0A836HQR5_9TRYP</name>
<accession>A0A836HQR5</accession>
<dbReference type="GeneID" id="94287005"/>
<dbReference type="SUPFAM" id="SSF54928">
    <property type="entry name" value="RNA-binding domain, RBD"/>
    <property type="match status" value="1"/>
</dbReference>
<protein>
    <recommendedName>
        <fullName evidence="2">WW domain-containing protein</fullName>
    </recommendedName>
</protein>
<feature type="compositionally biased region" description="Low complexity" evidence="1">
    <location>
        <begin position="28"/>
        <end position="60"/>
    </location>
</feature>
<comment type="caution">
    <text evidence="3">The sequence shown here is derived from an EMBL/GenBank/DDBJ whole genome shotgun (WGS) entry which is preliminary data.</text>
</comment>
<feature type="compositionally biased region" description="Low complexity" evidence="1">
    <location>
        <begin position="563"/>
        <end position="573"/>
    </location>
</feature>
<dbReference type="EMBL" id="JAFJZO010000036">
    <property type="protein sequence ID" value="KAG5490757.1"/>
    <property type="molecule type" value="Genomic_DNA"/>
</dbReference>
<sequence>MPTTSRAVSRDGDRGSISRGSSEEEEGGSAVSVSASERTHTATTASTSFSSASATDSPAAQENLSNDSGPSNFATSSLSPSASASASTSADGSWCSDESDEEASDGGAEAGTAPRKLPRLEEVGQRLQDSIPVSAPSTSTQAVKGGTSIFPAPPLAPIPAPRYGPIFPRPPSGAWPVPAPLPTLSASAKDISEMDVRAGLRLGVFRALTQLNKEQVMDEIESVRMTSHVERVLLESPHQIAQLPGVPLQEREYAWATVFFSSAEAADLCAALLCQPGRRSKWPRVSIQRLPIVSMQTEPHTTEEQQRTKVHLYQMNAGATSGTKADSAVFVDSVHDTVLAQSAFGWCVLSTGGLFPTSGLAAYLQHRRLGDFTPIDVCTKFDSECDKDKCDAGGQCKCVHLRASEQWRLLVPPVLLSRKAAATGSASTPEVALPVETSWQKERHKDTLIVMPLPPEIDEDAFVYMFRWCDGFRRAQTVRTVEALRYGVVQFAEAANARLARQQATSHSNLSVRFVGEARAAASGTQAPQALPAASSPEPSGSAAAQALNELPTTAPTEVRDMAASSSATTAATHAPGLPFPPLPSGWEYGLSRRTTQYFFLQSGKKSTTWKHPVTHEQYKAQR</sequence>
<feature type="domain" description="WW" evidence="2">
    <location>
        <begin position="581"/>
        <end position="615"/>
    </location>
</feature>
<evidence type="ECO:0000256" key="1">
    <source>
        <dbReference type="SAM" id="MobiDB-lite"/>
    </source>
</evidence>
<evidence type="ECO:0000313" key="3">
    <source>
        <dbReference type="EMBL" id="KAG5490757.1"/>
    </source>
</evidence>
<dbReference type="PROSITE" id="PS50020">
    <property type="entry name" value="WW_DOMAIN_2"/>
    <property type="match status" value="1"/>
</dbReference>
<dbReference type="PROSITE" id="PS01159">
    <property type="entry name" value="WW_DOMAIN_1"/>
    <property type="match status" value="1"/>
</dbReference>
<proteinExistence type="predicted"/>
<feature type="compositionally biased region" description="Low complexity" evidence="1">
    <location>
        <begin position="74"/>
        <end position="90"/>
    </location>
</feature>
<keyword evidence="4" id="KW-1185">Reference proteome</keyword>
<reference evidence="3 4" key="1">
    <citation type="submission" date="2021-02" db="EMBL/GenBank/DDBJ databases">
        <title>Porcisia hertigi Genome sequencing and assembly.</title>
        <authorList>
            <person name="Almutairi H."/>
            <person name="Gatherer D."/>
        </authorList>
    </citation>
    <scope>NUCLEOTIDE SEQUENCE [LARGE SCALE GENOMIC DNA]</scope>
    <source>
        <strain evidence="3 4">C119</strain>
    </source>
</reference>
<dbReference type="InterPro" id="IPR001202">
    <property type="entry name" value="WW_dom"/>
</dbReference>
<dbReference type="InterPro" id="IPR035979">
    <property type="entry name" value="RBD_domain_sf"/>
</dbReference>
<organism evidence="3 4">
    <name type="scientific">Porcisia hertigi</name>
    <dbReference type="NCBI Taxonomy" id="2761500"/>
    <lineage>
        <taxon>Eukaryota</taxon>
        <taxon>Discoba</taxon>
        <taxon>Euglenozoa</taxon>
        <taxon>Kinetoplastea</taxon>
        <taxon>Metakinetoplastina</taxon>
        <taxon>Trypanosomatida</taxon>
        <taxon>Trypanosomatidae</taxon>
        <taxon>Leishmaniinae</taxon>
        <taxon>Porcisia</taxon>
    </lineage>
</organism>
<feature type="region of interest" description="Disordered" evidence="1">
    <location>
        <begin position="560"/>
        <end position="579"/>
    </location>
</feature>
<evidence type="ECO:0000259" key="2">
    <source>
        <dbReference type="PROSITE" id="PS50020"/>
    </source>
</evidence>
<feature type="compositionally biased region" description="Polar residues" evidence="1">
    <location>
        <begin position="62"/>
        <end position="73"/>
    </location>
</feature>
<feature type="compositionally biased region" description="Low complexity" evidence="1">
    <location>
        <begin position="526"/>
        <end position="545"/>
    </location>
</feature>
<dbReference type="RefSeq" id="XP_067753085.1">
    <property type="nucleotide sequence ID" value="XM_067896928.1"/>
</dbReference>